<feature type="region of interest" description="Disordered" evidence="3">
    <location>
        <begin position="283"/>
        <end position="327"/>
    </location>
</feature>
<organism evidence="5 6">
    <name type="scientific">Rhizoctonia solani</name>
    <dbReference type="NCBI Taxonomy" id="456999"/>
    <lineage>
        <taxon>Eukaryota</taxon>
        <taxon>Fungi</taxon>
        <taxon>Dikarya</taxon>
        <taxon>Basidiomycota</taxon>
        <taxon>Agaricomycotina</taxon>
        <taxon>Agaricomycetes</taxon>
        <taxon>Cantharellales</taxon>
        <taxon>Ceratobasidiaceae</taxon>
        <taxon>Rhizoctonia</taxon>
    </lineage>
</organism>
<evidence type="ECO:0000256" key="3">
    <source>
        <dbReference type="SAM" id="MobiDB-lite"/>
    </source>
</evidence>
<name>A0A8H3GRM5_9AGAM</name>
<dbReference type="Gene3D" id="4.10.60.10">
    <property type="entry name" value="Zinc finger, CCHC-type"/>
    <property type="match status" value="1"/>
</dbReference>
<dbReference type="Pfam" id="PF03732">
    <property type="entry name" value="Retrotrans_gag"/>
    <property type="match status" value="1"/>
</dbReference>
<keyword evidence="2" id="KW-0862">Zinc</keyword>
<dbReference type="GO" id="GO:0006397">
    <property type="term" value="P:mRNA processing"/>
    <property type="evidence" value="ECO:0007669"/>
    <property type="project" value="UniProtKB-KW"/>
</dbReference>
<feature type="compositionally biased region" description="Polar residues" evidence="3">
    <location>
        <begin position="420"/>
        <end position="429"/>
    </location>
</feature>
<feature type="domain" description="CCHC-type" evidence="4">
    <location>
        <begin position="408"/>
        <end position="422"/>
    </location>
</feature>
<accession>A0A8H3GRM5</accession>
<dbReference type="AlphaFoldDB" id="A0A8H3GRM5"/>
<proteinExistence type="predicted"/>
<feature type="compositionally biased region" description="Basic and acidic residues" evidence="3">
    <location>
        <begin position="433"/>
        <end position="444"/>
    </location>
</feature>
<dbReference type="GO" id="GO:0008270">
    <property type="term" value="F:zinc ion binding"/>
    <property type="evidence" value="ECO:0007669"/>
    <property type="project" value="UniProtKB-KW"/>
</dbReference>
<dbReference type="GO" id="GO:0003676">
    <property type="term" value="F:nucleic acid binding"/>
    <property type="evidence" value="ECO:0007669"/>
    <property type="project" value="InterPro"/>
</dbReference>
<evidence type="ECO:0000256" key="1">
    <source>
        <dbReference type="ARBA" id="ARBA00022664"/>
    </source>
</evidence>
<dbReference type="EMBL" id="CAJMWS010000929">
    <property type="protein sequence ID" value="CAE6469155.1"/>
    <property type="molecule type" value="Genomic_DNA"/>
</dbReference>
<reference evidence="5" key="1">
    <citation type="submission" date="2021-01" db="EMBL/GenBank/DDBJ databases">
        <authorList>
            <person name="Kaushik A."/>
        </authorList>
    </citation>
    <scope>NUCLEOTIDE SEQUENCE</scope>
    <source>
        <strain evidence="5">AG1-1C</strain>
    </source>
</reference>
<evidence type="ECO:0000313" key="5">
    <source>
        <dbReference type="EMBL" id="CAE6469155.1"/>
    </source>
</evidence>
<feature type="compositionally biased region" description="Low complexity" evidence="3">
    <location>
        <begin position="91"/>
        <end position="109"/>
    </location>
</feature>
<dbReference type="PANTHER" id="PTHR15503">
    <property type="entry name" value="LDOC1 RELATED"/>
    <property type="match status" value="1"/>
</dbReference>
<dbReference type="InterPro" id="IPR036875">
    <property type="entry name" value="Znf_CCHC_sf"/>
</dbReference>
<dbReference type="PROSITE" id="PS50158">
    <property type="entry name" value="ZF_CCHC"/>
    <property type="match status" value="1"/>
</dbReference>
<comment type="caution">
    <text evidence="5">The sequence shown here is derived from an EMBL/GenBank/DDBJ whole genome shotgun (WGS) entry which is preliminary data.</text>
</comment>
<feature type="region of interest" description="Disordered" evidence="3">
    <location>
        <begin position="91"/>
        <end position="113"/>
    </location>
</feature>
<protein>
    <recommendedName>
        <fullName evidence="4">CCHC-type domain-containing protein</fullName>
    </recommendedName>
</protein>
<dbReference type="InterPro" id="IPR001878">
    <property type="entry name" value="Znf_CCHC"/>
</dbReference>
<evidence type="ECO:0000256" key="2">
    <source>
        <dbReference type="PROSITE-ProRule" id="PRU00047"/>
    </source>
</evidence>
<keyword evidence="2" id="KW-0479">Metal-binding</keyword>
<feature type="compositionally biased region" description="Polar residues" evidence="3">
    <location>
        <begin position="378"/>
        <end position="387"/>
    </location>
</feature>
<dbReference type="SUPFAM" id="SSF57756">
    <property type="entry name" value="Retrovirus zinc finger-like domains"/>
    <property type="match status" value="1"/>
</dbReference>
<dbReference type="Proteomes" id="UP000663846">
    <property type="component" value="Unassembled WGS sequence"/>
</dbReference>
<feature type="region of interest" description="Disordered" evidence="3">
    <location>
        <begin position="372"/>
        <end position="444"/>
    </location>
</feature>
<dbReference type="SMART" id="SM00343">
    <property type="entry name" value="ZnF_C2HC"/>
    <property type="match status" value="1"/>
</dbReference>
<sequence>MSSSGSTITGTLHHVDPSTITIGTDSAGVIQTLEDIKTILTAMNENLKVVIGQVSANMSDIATQNVNHNALDKAVTVMERSMLAISSTVSGLAGGASSSSSTPKAPKLSEPAKFDGMDKSKAVSFRVAISHYIRVSYPGTTVDVQIAIIISLLDGKAHEWLEPYLEDDVVKGNTVSWLHDLDDFWTQFNSRFAEQNRTENFRAKLRALKQTKSVQQYFKDFQTYSQGLGYNDVSLRDMFYDGLSLKIKEMLMAQDYDHNAATVSLQTLAEKALKIDQRLEQFASQHGSSKTTSSSGPSSSASGKKGTELSSAAQGAPRDKLTVGDKVYQIDSDGRARKGTISKIGRNAKGQAIPTVKWNTGDSSEASFKNIKKDAYPDTTTVPSVPKNSGPAPMDLDSAGSGKKPTVCSRCGGRGHYASQCPTKTSYSAQEAHLSEDESEKGDL</sequence>
<dbReference type="InterPro" id="IPR005162">
    <property type="entry name" value="Retrotrans_gag_dom"/>
</dbReference>
<dbReference type="PANTHER" id="PTHR15503:SF22">
    <property type="entry name" value="TRANSPOSON TY3-I GAG POLYPROTEIN"/>
    <property type="match status" value="1"/>
</dbReference>
<keyword evidence="2" id="KW-0863">Zinc-finger</keyword>
<evidence type="ECO:0000313" key="6">
    <source>
        <dbReference type="Proteomes" id="UP000663846"/>
    </source>
</evidence>
<gene>
    <name evidence="5" type="ORF">RDB_LOCUS172406</name>
</gene>
<dbReference type="InterPro" id="IPR032567">
    <property type="entry name" value="RTL1-rel"/>
</dbReference>
<feature type="compositionally biased region" description="Low complexity" evidence="3">
    <location>
        <begin position="287"/>
        <end position="304"/>
    </location>
</feature>
<keyword evidence="1" id="KW-0507">mRNA processing</keyword>
<evidence type="ECO:0000259" key="4">
    <source>
        <dbReference type="PROSITE" id="PS50158"/>
    </source>
</evidence>